<dbReference type="SUPFAM" id="SSF46934">
    <property type="entry name" value="UBA-like"/>
    <property type="match status" value="1"/>
</dbReference>
<dbReference type="PANTHER" id="PTHR37252:SF3">
    <property type="entry name" value="POLYADENYLATE-BINDING PROTEIN-INTERACTING PROTEIN 6"/>
    <property type="match status" value="1"/>
</dbReference>
<proteinExistence type="predicted"/>
<reference evidence="2" key="1">
    <citation type="journal article" date="2021" name="Front. Plant Sci.">
        <title>Chromosome-Scale Genome Assembly for Chinese Sour Jujube and Insights Into Its Genome Evolution and Domestication Signature.</title>
        <authorList>
            <person name="Shen L.-Y."/>
            <person name="Luo H."/>
            <person name="Wang X.-L."/>
            <person name="Wang X.-M."/>
            <person name="Qiu X.-J."/>
            <person name="Liu H."/>
            <person name="Zhou S.-S."/>
            <person name="Jia K.-H."/>
            <person name="Nie S."/>
            <person name="Bao Y.-T."/>
            <person name="Zhang R.-G."/>
            <person name="Yun Q.-Z."/>
            <person name="Chai Y.-H."/>
            <person name="Lu J.-Y."/>
            <person name="Li Y."/>
            <person name="Zhao S.-W."/>
            <person name="Mao J.-F."/>
            <person name="Jia S.-G."/>
            <person name="Mao Y.-M."/>
        </authorList>
    </citation>
    <scope>NUCLEOTIDE SEQUENCE</scope>
    <source>
        <strain evidence="2">AT0</strain>
        <tissue evidence="2">Leaf</tissue>
    </source>
</reference>
<dbReference type="InterPro" id="IPR009060">
    <property type="entry name" value="UBA-like_sf"/>
</dbReference>
<sequence length="281" mass="31458">MQEREREREREIERTDFLALQFFFFFFQLQSDTFFPQFKPICFLSSHPERSKRTFRVSYHFPLSVAFGDLRSLPAVAFICAETMKPGVSSLNPYAAAYIPLSKREADDRTYLTAKGTKSINDTVWLGNPENQNQQYCQASLECDAHGMPKQVSQEGFTMKSHPIYGSYGTSSQNVNEAAERIEDEEFDMDLEYLQMTFPGISDQSLTDVYLANKGDLGATVDMLSQLEFYTVETSENLPDTLDIGDVSESGSSAHFASLKLKNVPGAADASSKASDSPVIS</sequence>
<comment type="caution">
    <text evidence="2">The sequence shown here is derived from an EMBL/GenBank/DDBJ whole genome shotgun (WGS) entry which is preliminary data.</text>
</comment>
<organism evidence="2 3">
    <name type="scientific">Ziziphus jujuba var. spinosa</name>
    <dbReference type="NCBI Taxonomy" id="714518"/>
    <lineage>
        <taxon>Eukaryota</taxon>
        <taxon>Viridiplantae</taxon>
        <taxon>Streptophyta</taxon>
        <taxon>Embryophyta</taxon>
        <taxon>Tracheophyta</taxon>
        <taxon>Spermatophyta</taxon>
        <taxon>Magnoliopsida</taxon>
        <taxon>eudicotyledons</taxon>
        <taxon>Gunneridae</taxon>
        <taxon>Pentapetalae</taxon>
        <taxon>rosids</taxon>
        <taxon>fabids</taxon>
        <taxon>Rosales</taxon>
        <taxon>Rhamnaceae</taxon>
        <taxon>Paliureae</taxon>
        <taxon>Ziziphus</taxon>
    </lineage>
</organism>
<dbReference type="InterPro" id="IPR041806">
    <property type="entry name" value="CID5/6/7_CUE"/>
</dbReference>
<dbReference type="EMBL" id="JAEACU010000001">
    <property type="protein sequence ID" value="KAH7547306.1"/>
    <property type="molecule type" value="Genomic_DNA"/>
</dbReference>
<name>A0A978W5S2_ZIZJJ</name>
<dbReference type="GO" id="GO:0043130">
    <property type="term" value="F:ubiquitin binding"/>
    <property type="evidence" value="ECO:0007669"/>
    <property type="project" value="InterPro"/>
</dbReference>
<evidence type="ECO:0000313" key="2">
    <source>
        <dbReference type="EMBL" id="KAH7547306.1"/>
    </source>
</evidence>
<dbReference type="PROSITE" id="PS51140">
    <property type="entry name" value="CUE"/>
    <property type="match status" value="1"/>
</dbReference>
<dbReference type="PANTHER" id="PTHR37252">
    <property type="entry name" value="POLYADENYLATE-BINDING PROTEIN-INTERACTING PROTEIN 6"/>
    <property type="match status" value="1"/>
</dbReference>
<evidence type="ECO:0000259" key="1">
    <source>
        <dbReference type="PROSITE" id="PS51140"/>
    </source>
</evidence>
<gene>
    <name evidence="2" type="ORF">FEM48_Zijuj01G0295800</name>
</gene>
<evidence type="ECO:0000313" key="3">
    <source>
        <dbReference type="Proteomes" id="UP000813462"/>
    </source>
</evidence>
<dbReference type="InterPro" id="IPR003892">
    <property type="entry name" value="CUE"/>
</dbReference>
<protein>
    <recommendedName>
        <fullName evidence="1">CUE domain-containing protein</fullName>
    </recommendedName>
</protein>
<dbReference type="Proteomes" id="UP000813462">
    <property type="component" value="Unassembled WGS sequence"/>
</dbReference>
<dbReference type="AlphaFoldDB" id="A0A978W5S2"/>
<feature type="domain" description="CUE" evidence="1">
    <location>
        <begin position="186"/>
        <end position="229"/>
    </location>
</feature>
<accession>A0A978W5S2</accession>
<dbReference type="InterPro" id="IPR038981">
    <property type="entry name" value="CID5/CID6"/>
</dbReference>
<dbReference type="CDD" id="cd14371">
    <property type="entry name" value="CUE_CID7_like"/>
    <property type="match status" value="1"/>
</dbReference>
<dbReference type="Gene3D" id="1.10.8.10">
    <property type="entry name" value="DNA helicase RuvA subunit, C-terminal domain"/>
    <property type="match status" value="1"/>
</dbReference>